<evidence type="ECO:0008006" key="5">
    <source>
        <dbReference type="Google" id="ProtNLM"/>
    </source>
</evidence>
<evidence type="ECO:0000313" key="4">
    <source>
        <dbReference type="Proteomes" id="UP000095621"/>
    </source>
</evidence>
<dbReference type="RefSeq" id="WP_055214112.1">
    <property type="nucleotide sequence ID" value="NZ_CZBU01000001.1"/>
</dbReference>
<organism evidence="3 4">
    <name type="scientific">Lachnospira eligens</name>
    <dbReference type="NCBI Taxonomy" id="39485"/>
    <lineage>
        <taxon>Bacteria</taxon>
        <taxon>Bacillati</taxon>
        <taxon>Bacillota</taxon>
        <taxon>Clostridia</taxon>
        <taxon>Lachnospirales</taxon>
        <taxon>Lachnospiraceae</taxon>
        <taxon>Lachnospira</taxon>
    </lineage>
</organism>
<keyword evidence="2" id="KW-0812">Transmembrane</keyword>
<dbReference type="OrthoDB" id="3203519at2"/>
<proteinExistence type="predicted"/>
<dbReference type="Proteomes" id="UP000095621">
    <property type="component" value="Unassembled WGS sequence"/>
</dbReference>
<keyword evidence="2" id="KW-1133">Transmembrane helix</keyword>
<feature type="compositionally biased region" description="Basic residues" evidence="1">
    <location>
        <begin position="41"/>
        <end position="55"/>
    </location>
</feature>
<protein>
    <recommendedName>
        <fullName evidence="5">DUF4012 domain-containing protein</fullName>
    </recommendedName>
</protein>
<reference evidence="3 4" key="1">
    <citation type="submission" date="2015-09" db="EMBL/GenBank/DDBJ databases">
        <authorList>
            <consortium name="Pathogen Informatics"/>
        </authorList>
    </citation>
    <scope>NUCLEOTIDE SEQUENCE [LARGE SCALE GENOMIC DNA]</scope>
    <source>
        <strain evidence="3 4">2789STDY5834875</strain>
    </source>
</reference>
<evidence type="ECO:0000256" key="1">
    <source>
        <dbReference type="SAM" id="MobiDB-lite"/>
    </source>
</evidence>
<dbReference type="EMBL" id="CZBU01000001">
    <property type="protein sequence ID" value="CUQ74938.1"/>
    <property type="molecule type" value="Genomic_DNA"/>
</dbReference>
<feature type="region of interest" description="Disordered" evidence="1">
    <location>
        <begin position="10"/>
        <end position="55"/>
    </location>
</feature>
<evidence type="ECO:0000256" key="2">
    <source>
        <dbReference type="SAM" id="Phobius"/>
    </source>
</evidence>
<keyword evidence="2" id="KW-0472">Membrane</keyword>
<dbReference type="Pfam" id="PF13196">
    <property type="entry name" value="DUF4012"/>
    <property type="match status" value="1"/>
</dbReference>
<accession>A0A174YSJ5</accession>
<evidence type="ECO:0000313" key="3">
    <source>
        <dbReference type="EMBL" id="CUQ74938.1"/>
    </source>
</evidence>
<feature type="transmembrane region" description="Helical" evidence="2">
    <location>
        <begin position="60"/>
        <end position="83"/>
    </location>
</feature>
<dbReference type="InterPro" id="IPR025101">
    <property type="entry name" value="DUF4012"/>
</dbReference>
<sequence>MSEDFEILYSDSKESGSHHSHHHSDGEHHSSHHHSDESHHSSHHHGSHRHSKQRKRRKRILIITLSIVACLLIAIGVGGAYGYKIAKREVADVKQQAYTLKADLKNVMAGLKAQDPVATETACDQLDVAIEDINKTFDKKIWKTAYKIPKFKGYIDSVKELLDLVQEASSDIARPTVAVLNDYPLSGLKVDDGFSITTINAYLSLLEDIEPKIDHIVTAMNQVDLPMGLNSMISDYSVQIASMTGSYDNLKEFLPLFKTFIGDGSDRTYLLAAQNSSEIRASGGFPGSIGTIRIRDGVLTIGDFSSVYKVLSSYTPSAANITAEEKELFGSWMNGPRDACFDPDFERVAYIWALAYEQKNSEHVNGVVSLTPAIIQGMLEYIGNVTLSDGTELTSENATKVLQYDLYYKYLNANASATAGDYVDDLFAETAKATMSKLVSDFDVKKAGDYYKVFSDGAKNRTVMMWMEDEEEQEFVKNAGCSGGLNEDPENPETGVYFSISDPCKLGWFLDIDTEIGEPVVNDDGTRTYDVTATYSNVLSNADKVNAGNYILGSYGGTITGYIHIFAPAGGTISDIKTSNGGRMYTGTYHNLDVAYMFGNSIAPGASITITYKVTTAAGVTTPLGVNSTPTLQNYR</sequence>
<gene>
    <name evidence="3" type="ORF">ERS852490_00233</name>
</gene>
<name>A0A174YSJ5_9FIRM</name>
<dbReference type="AlphaFoldDB" id="A0A174YSJ5"/>
<feature type="compositionally biased region" description="Basic and acidic residues" evidence="1">
    <location>
        <begin position="11"/>
        <end position="40"/>
    </location>
</feature>